<dbReference type="Proteomes" id="UP000198850">
    <property type="component" value="Unassembled WGS sequence"/>
</dbReference>
<dbReference type="PROSITE" id="PS51257">
    <property type="entry name" value="PROKAR_LIPOPROTEIN"/>
    <property type="match status" value="1"/>
</dbReference>
<keyword evidence="4" id="KW-1185">Reference proteome</keyword>
<organism evidence="3 4">
    <name type="scientific">Pedobacter hartonius</name>
    <dbReference type="NCBI Taxonomy" id="425514"/>
    <lineage>
        <taxon>Bacteria</taxon>
        <taxon>Pseudomonadati</taxon>
        <taxon>Bacteroidota</taxon>
        <taxon>Sphingobacteriia</taxon>
        <taxon>Sphingobacteriales</taxon>
        <taxon>Sphingobacteriaceae</taxon>
        <taxon>Pedobacter</taxon>
    </lineage>
</organism>
<dbReference type="SMART" id="SM00245">
    <property type="entry name" value="TSPc"/>
    <property type="match status" value="1"/>
</dbReference>
<dbReference type="GO" id="GO:0007165">
    <property type="term" value="P:signal transduction"/>
    <property type="evidence" value="ECO:0007669"/>
    <property type="project" value="TreeGrafter"/>
</dbReference>
<dbReference type="Gene3D" id="3.90.226.10">
    <property type="entry name" value="2-enoyl-CoA Hydratase, Chain A, domain 1"/>
    <property type="match status" value="1"/>
</dbReference>
<feature type="domain" description="PDZ" evidence="2">
    <location>
        <begin position="141"/>
        <end position="200"/>
    </location>
</feature>
<dbReference type="SUPFAM" id="SSF52096">
    <property type="entry name" value="ClpP/crotonase"/>
    <property type="match status" value="1"/>
</dbReference>
<dbReference type="PANTHER" id="PTHR32060:SF30">
    <property type="entry name" value="CARBOXY-TERMINAL PROCESSING PROTEASE CTPA"/>
    <property type="match status" value="1"/>
</dbReference>
<dbReference type="CDD" id="cd07561">
    <property type="entry name" value="Peptidase_S41_CPP_like"/>
    <property type="match status" value="1"/>
</dbReference>
<dbReference type="STRING" id="425514.SAMN05443550_10429"/>
<dbReference type="InterPro" id="IPR001478">
    <property type="entry name" value="PDZ"/>
</dbReference>
<dbReference type="GO" id="GO:0008236">
    <property type="term" value="F:serine-type peptidase activity"/>
    <property type="evidence" value="ECO:0007669"/>
    <property type="project" value="InterPro"/>
</dbReference>
<dbReference type="InterPro" id="IPR029045">
    <property type="entry name" value="ClpP/crotonase-like_dom_sf"/>
</dbReference>
<dbReference type="InterPro" id="IPR036034">
    <property type="entry name" value="PDZ_sf"/>
</dbReference>
<evidence type="ECO:0000259" key="2">
    <source>
        <dbReference type="PROSITE" id="PS50106"/>
    </source>
</evidence>
<dbReference type="SUPFAM" id="SSF50156">
    <property type="entry name" value="PDZ domain-like"/>
    <property type="match status" value="1"/>
</dbReference>
<dbReference type="OrthoDB" id="7168509at2"/>
<dbReference type="EMBL" id="FNRA01000004">
    <property type="protein sequence ID" value="SEA59012.1"/>
    <property type="molecule type" value="Genomic_DNA"/>
</dbReference>
<dbReference type="Gene3D" id="2.30.42.10">
    <property type="match status" value="1"/>
</dbReference>
<dbReference type="GO" id="GO:0030288">
    <property type="term" value="C:outer membrane-bounded periplasmic space"/>
    <property type="evidence" value="ECO:0007669"/>
    <property type="project" value="TreeGrafter"/>
</dbReference>
<dbReference type="GO" id="GO:0004175">
    <property type="term" value="F:endopeptidase activity"/>
    <property type="evidence" value="ECO:0007669"/>
    <property type="project" value="TreeGrafter"/>
</dbReference>
<dbReference type="InterPro" id="IPR005151">
    <property type="entry name" value="Tail-specific_protease"/>
</dbReference>
<dbReference type="PROSITE" id="PS50106">
    <property type="entry name" value="PDZ"/>
    <property type="match status" value="1"/>
</dbReference>
<dbReference type="AlphaFoldDB" id="A0A1H4CG14"/>
<feature type="region of interest" description="Disordered" evidence="1">
    <location>
        <begin position="502"/>
        <end position="523"/>
    </location>
</feature>
<dbReference type="GO" id="GO:0006508">
    <property type="term" value="P:proteolysis"/>
    <property type="evidence" value="ECO:0007669"/>
    <property type="project" value="InterPro"/>
</dbReference>
<protein>
    <submittedName>
        <fullName evidence="3">PDZ domain-containing protein</fullName>
    </submittedName>
</protein>
<gene>
    <name evidence="3" type="ORF">SAMN05443550_10429</name>
</gene>
<dbReference type="RefSeq" id="WP_090556186.1">
    <property type="nucleotide sequence ID" value="NZ_FNRA01000004.1"/>
</dbReference>
<evidence type="ECO:0000313" key="3">
    <source>
        <dbReference type="EMBL" id="SEA59012.1"/>
    </source>
</evidence>
<reference evidence="3 4" key="1">
    <citation type="submission" date="2016-10" db="EMBL/GenBank/DDBJ databases">
        <authorList>
            <person name="de Groot N.N."/>
        </authorList>
    </citation>
    <scope>NUCLEOTIDE SEQUENCE [LARGE SCALE GENOMIC DNA]</scope>
    <source>
        <strain evidence="3 4">DSM 19033</strain>
    </source>
</reference>
<evidence type="ECO:0000313" key="4">
    <source>
        <dbReference type="Proteomes" id="UP000198850"/>
    </source>
</evidence>
<accession>A0A1H4CG14</accession>
<sequence>MNTIFTKYRFGILSIFILCIGGLTACKKNKSEEATTTTTAGVPSTGSRRELTLDSLFLYAKQIYFWNDALPEYSTFNPRQYSSKSVDLDNYDDELYAITQLKLNPATGKAYEYYGDGFPKYSYIEDITTANPAVTSSVDGRANVDTEGNGYDIGIRPVYYLVRNSDTYYLFITAVYPGSPAAAAGVQRGWVITKVNGTAIGTNYSTERSSVSAALDGASVKIEGYNYVDKVPFNLTLNRASYKSSPVYASKVIVRPGKKIGYLAFARFSALTNQDAPSDTNLDPVFSNFSTQGITDLVVDLRYNGGGYIQTAEYLANLIAPSGTTGKKMYTEIYNTAMQANPKTTIMVNQPLLTSAGKVQFQDGKRLTYADIDYSQAGNTTNFTKQGTLNSVTNVVFIVSGSTASASELLINSLKPYMTVQLVGGTTYGKPVGFFPITLEHRYDVYMSLFETRNANNEGGYYAGMVPGTVVDDNSQYPFGDEREQNLSAALNLIAPGSVSSQSAASSVKDRSSQVSSFSYSGVKPANPHSEFVGMIEKKHNLKK</sequence>
<dbReference type="Gene3D" id="3.30.750.170">
    <property type="match status" value="1"/>
</dbReference>
<proteinExistence type="predicted"/>
<dbReference type="PANTHER" id="PTHR32060">
    <property type="entry name" value="TAIL-SPECIFIC PROTEASE"/>
    <property type="match status" value="1"/>
</dbReference>
<dbReference type="Pfam" id="PF03572">
    <property type="entry name" value="Peptidase_S41"/>
    <property type="match status" value="1"/>
</dbReference>
<name>A0A1H4CG14_9SPHI</name>
<dbReference type="InterPro" id="IPR041489">
    <property type="entry name" value="PDZ_6"/>
</dbReference>
<evidence type="ECO:0000256" key="1">
    <source>
        <dbReference type="SAM" id="MobiDB-lite"/>
    </source>
</evidence>
<feature type="compositionally biased region" description="Low complexity" evidence="1">
    <location>
        <begin position="502"/>
        <end position="521"/>
    </location>
</feature>
<dbReference type="Pfam" id="PF17820">
    <property type="entry name" value="PDZ_6"/>
    <property type="match status" value="1"/>
</dbReference>